<dbReference type="Proteomes" id="UP000662783">
    <property type="component" value="Chromosome"/>
</dbReference>
<dbReference type="PANTHER" id="PTHR37833">
    <property type="entry name" value="LIPOPROTEIN-RELATED"/>
    <property type="match status" value="1"/>
</dbReference>
<dbReference type="Gene3D" id="2.60.40.10">
    <property type="entry name" value="Immunoglobulins"/>
    <property type="match status" value="1"/>
</dbReference>
<dbReference type="PANTHER" id="PTHR37833:SF1">
    <property type="entry name" value="SIGNAL PEPTIDE PROTEIN"/>
    <property type="match status" value="1"/>
</dbReference>
<protein>
    <submittedName>
        <fullName evidence="1">DUF1573 domain-containing protein</fullName>
    </submittedName>
</protein>
<gene>
    <name evidence="1" type="ORF">JR347_08345</name>
</gene>
<keyword evidence="2" id="KW-1185">Reference proteome</keyword>
<dbReference type="KEGG" id="fuv:JR347_08345"/>
<organism evidence="1 2">
    <name type="scientific">Fulvivirga lutea</name>
    <dbReference type="NCBI Taxonomy" id="2810512"/>
    <lineage>
        <taxon>Bacteria</taxon>
        <taxon>Pseudomonadati</taxon>
        <taxon>Bacteroidota</taxon>
        <taxon>Cytophagia</taxon>
        <taxon>Cytophagales</taxon>
        <taxon>Fulvivirgaceae</taxon>
        <taxon>Fulvivirga</taxon>
    </lineage>
</organism>
<evidence type="ECO:0000313" key="2">
    <source>
        <dbReference type="Proteomes" id="UP000662783"/>
    </source>
</evidence>
<dbReference type="AlphaFoldDB" id="A0A974WJS4"/>
<dbReference type="RefSeq" id="WP_205723594.1">
    <property type="nucleotide sequence ID" value="NZ_CP070608.1"/>
</dbReference>
<dbReference type="EMBL" id="CP070608">
    <property type="protein sequence ID" value="QSE99083.1"/>
    <property type="molecule type" value="Genomic_DNA"/>
</dbReference>
<evidence type="ECO:0000313" key="1">
    <source>
        <dbReference type="EMBL" id="QSE99083.1"/>
    </source>
</evidence>
<dbReference type="InterPro" id="IPR011467">
    <property type="entry name" value="DUF1573"/>
</dbReference>
<reference evidence="1" key="1">
    <citation type="submission" date="2021-02" db="EMBL/GenBank/DDBJ databases">
        <title>Fulvivirga sp. S481 isolated from sea water.</title>
        <authorList>
            <person name="Bae S.S."/>
            <person name="Baek K."/>
        </authorList>
    </citation>
    <scope>NUCLEOTIDE SEQUENCE</scope>
    <source>
        <strain evidence="1">S481</strain>
    </source>
</reference>
<dbReference type="InterPro" id="IPR013783">
    <property type="entry name" value="Ig-like_fold"/>
</dbReference>
<name>A0A974WJS4_9BACT</name>
<proteinExistence type="predicted"/>
<accession>A0A974WJS4</accession>
<dbReference type="Pfam" id="PF07610">
    <property type="entry name" value="DUF1573"/>
    <property type="match status" value="1"/>
</dbReference>
<sequence length="142" mass="15515">MKTFIVFIFGVFMIYGAVAQEANENVSGPEITFQEEQFDFGDIHQGDKVEHVFAFENTGTEPLIITNVQTTCGCTAPNWPRDPVAPGQSSEIKVVFNSTGKMGRQHKVITVVSNATTPTSKVAIITNVLPKAEEKPVQEKGN</sequence>